<protein>
    <submittedName>
        <fullName evidence="1">Uncharacterized protein</fullName>
    </submittedName>
</protein>
<organism evidence="1 2">
    <name type="scientific">Paraburkholderia sejongensis</name>
    <dbReference type="NCBI Taxonomy" id="2886946"/>
    <lineage>
        <taxon>Bacteria</taxon>
        <taxon>Pseudomonadati</taxon>
        <taxon>Pseudomonadota</taxon>
        <taxon>Betaproteobacteria</taxon>
        <taxon>Burkholderiales</taxon>
        <taxon>Burkholderiaceae</taxon>
        <taxon>Paraburkholderia</taxon>
    </lineage>
</organism>
<gene>
    <name evidence="1" type="ORF">LJ656_06565</name>
</gene>
<dbReference type="EMBL" id="JAJITD010000003">
    <property type="protein sequence ID" value="MCC8392247.1"/>
    <property type="molecule type" value="Genomic_DNA"/>
</dbReference>
<keyword evidence="2" id="KW-1185">Reference proteome</keyword>
<evidence type="ECO:0000313" key="2">
    <source>
        <dbReference type="Proteomes" id="UP001431019"/>
    </source>
</evidence>
<sequence>MEHLVRVYNEKDRRTLEWLRRHVGDAALVSAIERCAGPGKPYLSAVCRRLGVRAPELSSARPTPSVIAEHSLATMRSILATRAASAKHGTAGTGHFR</sequence>
<accession>A0ABS8JQZ5</accession>
<dbReference type="Proteomes" id="UP001431019">
    <property type="component" value="Unassembled WGS sequence"/>
</dbReference>
<reference evidence="1 2" key="1">
    <citation type="submission" date="2021-11" db="EMBL/GenBank/DDBJ databases">
        <authorList>
            <person name="Oh E.-T."/>
            <person name="Kim S.-B."/>
        </authorList>
    </citation>
    <scope>NUCLEOTIDE SEQUENCE [LARGE SCALE GENOMIC DNA]</scope>
    <source>
        <strain evidence="1 2">MMS20-SJTR3</strain>
    </source>
</reference>
<dbReference type="Pfam" id="PF25860">
    <property type="entry name" value="CPPA"/>
    <property type="match status" value="1"/>
</dbReference>
<evidence type="ECO:0000313" key="1">
    <source>
        <dbReference type="EMBL" id="MCC8392247.1"/>
    </source>
</evidence>
<proteinExistence type="predicted"/>
<dbReference type="InterPro" id="IPR058891">
    <property type="entry name" value="CPPA"/>
</dbReference>
<dbReference type="RefSeq" id="WP_230508461.1">
    <property type="nucleotide sequence ID" value="NZ_JAJITD010000003.1"/>
</dbReference>
<name>A0ABS8JQZ5_9BURK</name>
<comment type="caution">
    <text evidence="1">The sequence shown here is derived from an EMBL/GenBank/DDBJ whole genome shotgun (WGS) entry which is preliminary data.</text>
</comment>